<keyword evidence="4" id="KW-0539">Nucleus</keyword>
<evidence type="ECO:0000256" key="1">
    <source>
        <dbReference type="ARBA" id="ARBA00006728"/>
    </source>
</evidence>
<dbReference type="GO" id="GO:0009734">
    <property type="term" value="P:auxin-activated signaling pathway"/>
    <property type="evidence" value="ECO:0007669"/>
    <property type="project" value="UniProtKB-UniRule"/>
</dbReference>
<comment type="subunit">
    <text evidence="4">Homodimers and heterodimers.</text>
</comment>
<evidence type="ECO:0000256" key="2">
    <source>
        <dbReference type="ARBA" id="ARBA00022491"/>
    </source>
</evidence>
<feature type="compositionally biased region" description="Basic and acidic residues" evidence="5">
    <location>
        <begin position="194"/>
        <end position="209"/>
    </location>
</feature>
<sequence>MSQNGNSRGPGSGGTIGLGQGVVQHPSGTTTNTTSSISWNGSTQQQQKQQQHQDAQSAGGGVAAAASSPSSPENSDQSGTTLKEHDLLGLSDVSSSTSRDAPPQQGTLRDEGNEFEELNLKMELGPPAAARKKEQGQQEKCNNGAALDLEGSCHAGEQGTSEKSSPIEQQEQKPSESEALRLGMSLNSQSEGSQDEKKCFLSSIDRIRESAAPPTTDLNHQKQLQQQENHVRPQEQQQQQQIQQFERQKQQQQQFEAYHMMEKRSLSERRAAPPSLPLNGLQVTSTLEQRFQNVTERSPRLSDPSNNNRLWQNQIKFPPIVTPSGAYQQQDLEGNNARSAYSVCSGSFPLNRNMFAPKIGVTGSKRNYDCITGPEARSNEARNDAGVTVPSTGSVNGGLSASEAEAKAAAAAAAVAAMVHQQQQLQLQQQQQQQQQMKAQMFQWSQKASHAVAPPAPSSSSWGHIGGPEQSGGSFGPFPSSQRPAPGSSAPKNSEVEAAKSWDAQAKVSSSSHHQEGTPSSSQKVSAPSETKQQQPLDSNSAPKAEVSPPSASTQRAAQPAPAAVGWPPLRSFNRRNLSVVPPRPVAPETPPPAAAPRQPTTPAAGSTPSVAGQSNSPFVKVNMDGYPVGRKVDLRIHNSYEKLSQALDEMFRPQFETFLSGQSGPNRITLPSDLKRNFLQGPDFVLTYEDQDGDLMLVGDVPWTMFIDNVKRLRIMKGSEAIGLGSRASEKSMKPSQTNA</sequence>
<dbReference type="Pfam" id="PF02309">
    <property type="entry name" value="AUX_IAA"/>
    <property type="match status" value="1"/>
</dbReference>
<evidence type="ECO:0000256" key="4">
    <source>
        <dbReference type="RuleBase" id="RU004549"/>
    </source>
</evidence>
<keyword evidence="2 4" id="KW-0678">Repressor</keyword>
<feature type="compositionally biased region" description="Low complexity" evidence="5">
    <location>
        <begin position="27"/>
        <end position="79"/>
    </location>
</feature>
<keyword evidence="4" id="KW-0805">Transcription regulation</keyword>
<protein>
    <recommendedName>
        <fullName evidence="4">Auxin-responsive protein</fullName>
    </recommendedName>
</protein>
<organism evidence="7 8">
    <name type="scientific">Riccia sorocarpa</name>
    <dbReference type="NCBI Taxonomy" id="122646"/>
    <lineage>
        <taxon>Eukaryota</taxon>
        <taxon>Viridiplantae</taxon>
        <taxon>Streptophyta</taxon>
        <taxon>Embryophyta</taxon>
        <taxon>Marchantiophyta</taxon>
        <taxon>Marchantiopsida</taxon>
        <taxon>Marchantiidae</taxon>
        <taxon>Marchantiales</taxon>
        <taxon>Ricciaceae</taxon>
        <taxon>Riccia</taxon>
    </lineage>
</organism>
<dbReference type="GO" id="GO:0005634">
    <property type="term" value="C:nucleus"/>
    <property type="evidence" value="ECO:0007669"/>
    <property type="project" value="UniProtKB-SubCell"/>
</dbReference>
<feature type="region of interest" description="Disordered" evidence="5">
    <location>
        <begin position="1"/>
        <end position="256"/>
    </location>
</feature>
<proteinExistence type="inferred from homology"/>
<dbReference type="Proteomes" id="UP001633002">
    <property type="component" value="Unassembled WGS sequence"/>
</dbReference>
<feature type="compositionally biased region" description="Low complexity" evidence="5">
    <location>
        <begin position="448"/>
        <end position="463"/>
    </location>
</feature>
<evidence type="ECO:0000313" key="7">
    <source>
        <dbReference type="EMBL" id="KAL3691258.1"/>
    </source>
</evidence>
<evidence type="ECO:0000259" key="6">
    <source>
        <dbReference type="PROSITE" id="PS51745"/>
    </source>
</evidence>
<dbReference type="InterPro" id="IPR033389">
    <property type="entry name" value="AUX/IAA_dom"/>
</dbReference>
<comment type="subcellular location">
    <subcellularLocation>
        <location evidence="4">Nucleus</location>
    </subcellularLocation>
</comment>
<feature type="compositionally biased region" description="Polar residues" evidence="5">
    <location>
        <begin position="607"/>
        <end position="618"/>
    </location>
</feature>
<dbReference type="EMBL" id="JBJQOH010000003">
    <property type="protein sequence ID" value="KAL3691258.1"/>
    <property type="molecule type" value="Genomic_DNA"/>
</dbReference>
<keyword evidence="4" id="KW-0804">Transcription</keyword>
<dbReference type="PROSITE" id="PS51745">
    <property type="entry name" value="PB1"/>
    <property type="match status" value="1"/>
</dbReference>
<feature type="compositionally biased region" description="Polar residues" evidence="5">
    <location>
        <begin position="507"/>
        <end position="542"/>
    </location>
</feature>
<dbReference type="InterPro" id="IPR003311">
    <property type="entry name" value="AUX_IAA"/>
</dbReference>
<comment type="function">
    <text evidence="4">Aux/IAA proteins are short-lived transcriptional factors that function as repressors of early auxin response genes at low auxin concentrations.</text>
</comment>
<feature type="compositionally biased region" description="Polar residues" evidence="5">
    <location>
        <begin position="158"/>
        <end position="169"/>
    </location>
</feature>
<name>A0ABD3HIL8_9MARC</name>
<evidence type="ECO:0000256" key="5">
    <source>
        <dbReference type="SAM" id="MobiDB-lite"/>
    </source>
</evidence>
<dbReference type="PANTHER" id="PTHR31734:SF28">
    <property type="entry name" value="AUXIN-RESPONSIVE PROTEIN IAA13"/>
    <property type="match status" value="1"/>
</dbReference>
<feature type="compositionally biased region" description="Low complexity" evidence="5">
    <location>
        <begin position="234"/>
        <end position="254"/>
    </location>
</feature>
<keyword evidence="8" id="KW-1185">Reference proteome</keyword>
<feature type="compositionally biased region" description="Basic and acidic residues" evidence="5">
    <location>
        <begin position="170"/>
        <end position="179"/>
    </location>
</feature>
<dbReference type="AlphaFoldDB" id="A0ABD3HIL8"/>
<feature type="compositionally biased region" description="Gly residues" evidence="5">
    <location>
        <begin position="464"/>
        <end position="475"/>
    </location>
</feature>
<comment type="caution">
    <text evidence="7">The sequence shown here is derived from an EMBL/GenBank/DDBJ whole genome shotgun (WGS) entry which is preliminary data.</text>
</comment>
<feature type="compositionally biased region" description="Low complexity" evidence="5">
    <location>
        <begin position="596"/>
        <end position="605"/>
    </location>
</feature>
<dbReference type="InterPro" id="IPR053793">
    <property type="entry name" value="PB1-like"/>
</dbReference>
<feature type="compositionally biased region" description="Gly residues" evidence="5">
    <location>
        <begin position="8"/>
        <end position="20"/>
    </location>
</feature>
<evidence type="ECO:0000256" key="3">
    <source>
        <dbReference type="ARBA" id="ARBA00023294"/>
    </source>
</evidence>
<feature type="compositionally biased region" description="Pro residues" evidence="5">
    <location>
        <begin position="582"/>
        <end position="595"/>
    </location>
</feature>
<evidence type="ECO:0000313" key="8">
    <source>
        <dbReference type="Proteomes" id="UP001633002"/>
    </source>
</evidence>
<dbReference type="PANTHER" id="PTHR31734">
    <property type="entry name" value="AUXIN-RESPONSIVE PROTEIN IAA17"/>
    <property type="match status" value="1"/>
</dbReference>
<accession>A0ABD3HIL8</accession>
<feature type="compositionally biased region" description="Polar residues" evidence="5">
    <location>
        <begin position="92"/>
        <end position="107"/>
    </location>
</feature>
<reference evidence="7 8" key="1">
    <citation type="submission" date="2024-09" db="EMBL/GenBank/DDBJ databases">
        <title>Chromosome-scale assembly of Riccia sorocarpa.</title>
        <authorList>
            <person name="Paukszto L."/>
        </authorList>
    </citation>
    <scope>NUCLEOTIDE SEQUENCE [LARGE SCALE GENOMIC DNA]</scope>
    <source>
        <strain evidence="7">LP-2024</strain>
        <tissue evidence="7">Aerial parts of the thallus</tissue>
    </source>
</reference>
<comment type="similarity">
    <text evidence="1 4">Belongs to the Aux/IAA family.</text>
</comment>
<dbReference type="Gene3D" id="3.10.20.90">
    <property type="entry name" value="Phosphatidylinositol 3-kinase Catalytic Subunit, Chain A, domain 1"/>
    <property type="match status" value="1"/>
</dbReference>
<feature type="region of interest" description="Disordered" evidence="5">
    <location>
        <begin position="446"/>
        <end position="619"/>
    </location>
</feature>
<gene>
    <name evidence="7" type="ORF">R1sor_004909</name>
</gene>
<keyword evidence="3 4" id="KW-0927">Auxin signaling pathway</keyword>
<feature type="domain" description="PB1" evidence="6">
    <location>
        <begin position="617"/>
        <end position="719"/>
    </location>
</feature>
<dbReference type="SUPFAM" id="SSF54277">
    <property type="entry name" value="CAD &amp; PB1 domains"/>
    <property type="match status" value="1"/>
</dbReference>